<feature type="compositionally biased region" description="Basic and acidic residues" evidence="1">
    <location>
        <begin position="150"/>
        <end position="170"/>
    </location>
</feature>
<dbReference type="WBParaSite" id="nRc.2.0.1.t15478-RA">
    <property type="protein sequence ID" value="nRc.2.0.1.t15478-RA"/>
    <property type="gene ID" value="nRc.2.0.1.g15478"/>
</dbReference>
<evidence type="ECO:0000313" key="4">
    <source>
        <dbReference type="Proteomes" id="UP000887565"/>
    </source>
</evidence>
<feature type="region of interest" description="Disordered" evidence="1">
    <location>
        <begin position="141"/>
        <end position="197"/>
    </location>
</feature>
<evidence type="ECO:0000256" key="3">
    <source>
        <dbReference type="SAM" id="SignalP"/>
    </source>
</evidence>
<proteinExistence type="predicted"/>
<feature type="chain" id="PRO_5037271761" evidence="3">
    <location>
        <begin position="19"/>
        <end position="314"/>
    </location>
</feature>
<accession>A0A915IPX7</accession>
<dbReference type="Proteomes" id="UP000887565">
    <property type="component" value="Unplaced"/>
</dbReference>
<organism evidence="4 5">
    <name type="scientific">Romanomermis culicivorax</name>
    <name type="common">Nematode worm</name>
    <dbReference type="NCBI Taxonomy" id="13658"/>
    <lineage>
        <taxon>Eukaryota</taxon>
        <taxon>Metazoa</taxon>
        <taxon>Ecdysozoa</taxon>
        <taxon>Nematoda</taxon>
        <taxon>Enoplea</taxon>
        <taxon>Dorylaimia</taxon>
        <taxon>Mermithida</taxon>
        <taxon>Mermithoidea</taxon>
        <taxon>Mermithidae</taxon>
        <taxon>Romanomermis</taxon>
    </lineage>
</organism>
<evidence type="ECO:0000256" key="1">
    <source>
        <dbReference type="SAM" id="MobiDB-lite"/>
    </source>
</evidence>
<feature type="compositionally biased region" description="Polar residues" evidence="1">
    <location>
        <begin position="68"/>
        <end position="88"/>
    </location>
</feature>
<feature type="signal peptide" evidence="3">
    <location>
        <begin position="1"/>
        <end position="18"/>
    </location>
</feature>
<feature type="transmembrane region" description="Helical" evidence="2">
    <location>
        <begin position="205"/>
        <end position="229"/>
    </location>
</feature>
<keyword evidence="3" id="KW-0732">Signal</keyword>
<feature type="region of interest" description="Disordered" evidence="1">
    <location>
        <begin position="294"/>
        <end position="314"/>
    </location>
</feature>
<keyword evidence="2" id="KW-0812">Transmembrane</keyword>
<feature type="region of interest" description="Disordered" evidence="1">
    <location>
        <begin position="232"/>
        <end position="276"/>
    </location>
</feature>
<keyword evidence="2" id="KW-1133">Transmembrane helix</keyword>
<evidence type="ECO:0000256" key="2">
    <source>
        <dbReference type="SAM" id="Phobius"/>
    </source>
</evidence>
<keyword evidence="2" id="KW-0472">Membrane</keyword>
<reference evidence="5" key="1">
    <citation type="submission" date="2022-11" db="UniProtKB">
        <authorList>
            <consortium name="WormBaseParasite"/>
        </authorList>
    </citation>
    <scope>IDENTIFICATION</scope>
</reference>
<name>A0A915IPX7_ROMCU</name>
<keyword evidence="4" id="KW-1185">Reference proteome</keyword>
<sequence length="314" mass="34332">MMMHYFIMLLLFARVYQAQHFSATMKSLSLSLPENITADYGGSDFTLIRQRDVSKNSSGEILRPMADNNKSNGTFDENNGTLSDDDNSSVPMKSVNFFTASPSSSYGPTNVTDDDLMRRAMWLHGESAGSDLTTIVNISNSDQEDDDDEEHHTRDDIGDTKSHDGLDDSHSGNMSEDGYQEAPLHRSARGPIGSGDQSGRSVLTWLIPTVAVAVAVLIFVAVIGVVVKVRKSRRSSSRRADDEDEGSAGEKVTRYPDYLGPPSYEESISVPSLTDGSVSDREIQALQNIESVKRTAKGHSTSNKPQKVAEVEVF</sequence>
<feature type="region of interest" description="Disordered" evidence="1">
    <location>
        <begin position="60"/>
        <end position="88"/>
    </location>
</feature>
<dbReference type="AlphaFoldDB" id="A0A915IPX7"/>
<protein>
    <submittedName>
        <fullName evidence="5">Uncharacterized protein</fullName>
    </submittedName>
</protein>
<evidence type="ECO:0000313" key="5">
    <source>
        <dbReference type="WBParaSite" id="nRc.2.0.1.t15478-RA"/>
    </source>
</evidence>